<reference evidence="1" key="1">
    <citation type="submission" date="2021-05" db="EMBL/GenBank/DDBJ databases">
        <authorList>
            <person name="Tigano A."/>
        </authorList>
    </citation>
    <scope>NUCLEOTIDE SEQUENCE</scope>
</reference>
<dbReference type="AlphaFoldDB" id="A0A8S4AJ10"/>
<keyword evidence="2" id="KW-1185">Reference proteome</keyword>
<proteinExistence type="predicted"/>
<dbReference type="Proteomes" id="UP000677803">
    <property type="component" value="Unassembled WGS sequence"/>
</dbReference>
<dbReference type="EMBL" id="CAJRST010004446">
    <property type="protein sequence ID" value="CAG5876077.1"/>
    <property type="molecule type" value="Genomic_DNA"/>
</dbReference>
<organism evidence="1 2">
    <name type="scientific">Menidia menidia</name>
    <name type="common">Atlantic silverside</name>
    <dbReference type="NCBI Taxonomy" id="238744"/>
    <lineage>
        <taxon>Eukaryota</taxon>
        <taxon>Metazoa</taxon>
        <taxon>Chordata</taxon>
        <taxon>Craniata</taxon>
        <taxon>Vertebrata</taxon>
        <taxon>Euteleostomi</taxon>
        <taxon>Actinopterygii</taxon>
        <taxon>Neopterygii</taxon>
        <taxon>Teleostei</taxon>
        <taxon>Neoteleostei</taxon>
        <taxon>Acanthomorphata</taxon>
        <taxon>Ovalentaria</taxon>
        <taxon>Atherinomorphae</taxon>
        <taxon>Atheriniformes</taxon>
        <taxon>Atherinopsidae</taxon>
        <taxon>Menidiinae</taxon>
        <taxon>Menidia</taxon>
    </lineage>
</organism>
<comment type="caution">
    <text evidence="1">The sequence shown here is derived from an EMBL/GenBank/DDBJ whole genome shotgun (WGS) entry which is preliminary data.</text>
</comment>
<evidence type="ECO:0000313" key="1">
    <source>
        <dbReference type="EMBL" id="CAG5876077.1"/>
    </source>
</evidence>
<accession>A0A8S4AJ10</accession>
<gene>
    <name evidence="1" type="ORF">MMEN_LOCUS5358</name>
</gene>
<name>A0A8S4AJ10_9TELE</name>
<sequence>MQGRSAAQIKGWHRRHDPARGLDSTLWMLGLKSVSCCPLGVMSVQISSNKGNLRSLCTTGLNLLDQNSQLL</sequence>
<evidence type="ECO:0000313" key="2">
    <source>
        <dbReference type="Proteomes" id="UP000677803"/>
    </source>
</evidence>
<protein>
    <submittedName>
        <fullName evidence="1">(Atlantic silverside) hypothetical protein</fullName>
    </submittedName>
</protein>